<dbReference type="EMBL" id="FOVR01000012">
    <property type="protein sequence ID" value="SFO77189.1"/>
    <property type="molecule type" value="Genomic_DNA"/>
</dbReference>
<evidence type="ECO:0000313" key="1">
    <source>
        <dbReference type="EMBL" id="SFO77189.1"/>
    </source>
</evidence>
<name>A0A1I5JWS1_9HYPH</name>
<evidence type="ECO:0000313" key="2">
    <source>
        <dbReference type="Proteomes" id="UP000199236"/>
    </source>
</evidence>
<proteinExistence type="predicted"/>
<protein>
    <submittedName>
        <fullName evidence="1">Uncharacterized protein</fullName>
    </submittedName>
</protein>
<keyword evidence="2" id="KW-1185">Reference proteome</keyword>
<sequence>MPQQKISKLRHDVENIQGLAGTLVLLDGYPGEYEKKVRSAVHCLHSYLESYIDELVREFDDLEEATKSI</sequence>
<reference evidence="1 2" key="1">
    <citation type="submission" date="2016-10" db="EMBL/GenBank/DDBJ databases">
        <authorList>
            <person name="de Groot N.N."/>
        </authorList>
    </citation>
    <scope>NUCLEOTIDE SEQUENCE [LARGE SCALE GENOMIC DNA]</scope>
    <source>
        <strain evidence="1 2">CGMCC 1.9157</strain>
    </source>
</reference>
<accession>A0A1I5JWS1</accession>
<dbReference type="RefSeq" id="WP_090074817.1">
    <property type="nucleotide sequence ID" value="NZ_FOVR01000012.1"/>
</dbReference>
<gene>
    <name evidence="1" type="ORF">SAMN04488056_112138</name>
</gene>
<dbReference type="Proteomes" id="UP000199236">
    <property type="component" value="Unassembled WGS sequence"/>
</dbReference>
<organism evidence="1 2">
    <name type="scientific">Cohaesibacter marisflavi</name>
    <dbReference type="NCBI Taxonomy" id="655353"/>
    <lineage>
        <taxon>Bacteria</taxon>
        <taxon>Pseudomonadati</taxon>
        <taxon>Pseudomonadota</taxon>
        <taxon>Alphaproteobacteria</taxon>
        <taxon>Hyphomicrobiales</taxon>
        <taxon>Cohaesibacteraceae</taxon>
    </lineage>
</organism>
<dbReference type="AlphaFoldDB" id="A0A1I5JWS1"/>